<keyword evidence="3" id="KW-1185">Reference proteome</keyword>
<reference evidence="3" key="1">
    <citation type="submission" date="2013-03" db="EMBL/GenBank/DDBJ databases">
        <title>The Genome Sequence of Anopheles minimus MINIMUS1.</title>
        <authorList>
            <consortium name="The Broad Institute Genomics Platform"/>
            <person name="Neafsey D.E."/>
            <person name="Walton C."/>
            <person name="Walker B."/>
            <person name="Young S.K."/>
            <person name="Zeng Q."/>
            <person name="Gargeya S."/>
            <person name="Fitzgerald M."/>
            <person name="Haas B."/>
            <person name="Abouelleil A."/>
            <person name="Allen A.W."/>
            <person name="Alvarado L."/>
            <person name="Arachchi H.M."/>
            <person name="Berlin A.M."/>
            <person name="Chapman S.B."/>
            <person name="Gainer-Dewar J."/>
            <person name="Goldberg J."/>
            <person name="Griggs A."/>
            <person name="Gujja S."/>
            <person name="Hansen M."/>
            <person name="Howarth C."/>
            <person name="Imamovic A."/>
            <person name="Ireland A."/>
            <person name="Larimer J."/>
            <person name="McCowan C."/>
            <person name="Murphy C."/>
            <person name="Pearson M."/>
            <person name="Poon T.W."/>
            <person name="Priest M."/>
            <person name="Roberts A."/>
            <person name="Saif S."/>
            <person name="Shea T."/>
            <person name="Sisk P."/>
            <person name="Sykes S."/>
            <person name="Wortman J."/>
            <person name="Nusbaum C."/>
            <person name="Birren B."/>
        </authorList>
    </citation>
    <scope>NUCLEOTIDE SEQUENCE [LARGE SCALE GENOMIC DNA]</scope>
    <source>
        <strain evidence="3">MINIMUS1</strain>
    </source>
</reference>
<evidence type="ECO:0000313" key="3">
    <source>
        <dbReference type="Proteomes" id="UP000075920"/>
    </source>
</evidence>
<dbReference type="EnsemblMetazoa" id="AMIN009594-RA">
    <property type="protein sequence ID" value="AMIN009594-PA"/>
    <property type="gene ID" value="AMIN009594"/>
</dbReference>
<dbReference type="AlphaFoldDB" id="A0A182WGU2"/>
<dbReference type="Proteomes" id="UP000075920">
    <property type="component" value="Unassembled WGS sequence"/>
</dbReference>
<name>A0A182WGU2_9DIPT</name>
<sequence length="120" mass="13682">MQAKNIRDCSLRDADRRQSIHLKPSRSVHGGGLPTSFANNLHPTRDTIVLSIALTRTREIGDRNRVHAEIYRSVTFVRVDSGCGRTMPDRPAWQPDRSALIGFKNSSSKTSHDLWQFRRQ</sequence>
<evidence type="ECO:0000256" key="1">
    <source>
        <dbReference type="SAM" id="MobiDB-lite"/>
    </source>
</evidence>
<protein>
    <submittedName>
        <fullName evidence="2">Uncharacterized protein</fullName>
    </submittedName>
</protein>
<proteinExistence type="predicted"/>
<organism evidence="2 3">
    <name type="scientific">Anopheles minimus</name>
    <dbReference type="NCBI Taxonomy" id="112268"/>
    <lineage>
        <taxon>Eukaryota</taxon>
        <taxon>Metazoa</taxon>
        <taxon>Ecdysozoa</taxon>
        <taxon>Arthropoda</taxon>
        <taxon>Hexapoda</taxon>
        <taxon>Insecta</taxon>
        <taxon>Pterygota</taxon>
        <taxon>Neoptera</taxon>
        <taxon>Endopterygota</taxon>
        <taxon>Diptera</taxon>
        <taxon>Nematocera</taxon>
        <taxon>Culicoidea</taxon>
        <taxon>Culicidae</taxon>
        <taxon>Anophelinae</taxon>
        <taxon>Anopheles</taxon>
    </lineage>
</organism>
<evidence type="ECO:0000313" key="2">
    <source>
        <dbReference type="EnsemblMetazoa" id="AMIN009594-PA"/>
    </source>
</evidence>
<feature type="region of interest" description="Disordered" evidence="1">
    <location>
        <begin position="1"/>
        <end position="39"/>
    </location>
</feature>
<reference evidence="2" key="2">
    <citation type="submission" date="2020-05" db="UniProtKB">
        <authorList>
            <consortium name="EnsemblMetazoa"/>
        </authorList>
    </citation>
    <scope>IDENTIFICATION</scope>
    <source>
        <strain evidence="2">MINIMUS1</strain>
    </source>
</reference>
<accession>A0A182WGU2</accession>
<dbReference type="VEuPathDB" id="VectorBase:AMIN009594"/>
<feature type="compositionally biased region" description="Basic and acidic residues" evidence="1">
    <location>
        <begin position="1"/>
        <end position="18"/>
    </location>
</feature>